<dbReference type="RefSeq" id="XP_014143487.1">
    <property type="nucleotide sequence ID" value="XM_014288012.1"/>
</dbReference>
<evidence type="ECO:0000313" key="2">
    <source>
        <dbReference type="EMBL" id="KNC69585.1"/>
    </source>
</evidence>
<reference evidence="2 3" key="1">
    <citation type="submission" date="2011-02" db="EMBL/GenBank/DDBJ databases">
        <title>The Genome Sequence of Sphaeroforma arctica JP610.</title>
        <authorList>
            <consortium name="The Broad Institute Genome Sequencing Platform"/>
            <person name="Russ C."/>
            <person name="Cuomo C."/>
            <person name="Young S.K."/>
            <person name="Zeng Q."/>
            <person name="Gargeya S."/>
            <person name="Alvarado L."/>
            <person name="Berlin A."/>
            <person name="Chapman S.B."/>
            <person name="Chen Z."/>
            <person name="Freedman E."/>
            <person name="Gellesch M."/>
            <person name="Goldberg J."/>
            <person name="Griggs A."/>
            <person name="Gujja S."/>
            <person name="Heilman E."/>
            <person name="Heiman D."/>
            <person name="Howarth C."/>
            <person name="Mehta T."/>
            <person name="Neiman D."/>
            <person name="Pearson M."/>
            <person name="Roberts A."/>
            <person name="Saif S."/>
            <person name="Shea T."/>
            <person name="Shenoy N."/>
            <person name="Sisk P."/>
            <person name="Stolte C."/>
            <person name="Sykes S."/>
            <person name="White J."/>
            <person name="Yandava C."/>
            <person name="Burger G."/>
            <person name="Gray M.W."/>
            <person name="Holland P.W.H."/>
            <person name="King N."/>
            <person name="Lang F.B.F."/>
            <person name="Roger A.J."/>
            <person name="Ruiz-Trillo I."/>
            <person name="Haas B."/>
            <person name="Nusbaum C."/>
            <person name="Birren B."/>
        </authorList>
    </citation>
    <scope>NUCLEOTIDE SEQUENCE [LARGE SCALE GENOMIC DNA]</scope>
    <source>
        <strain evidence="2 3">JP610</strain>
    </source>
</reference>
<evidence type="ECO:0000313" key="3">
    <source>
        <dbReference type="Proteomes" id="UP000054560"/>
    </source>
</evidence>
<dbReference type="EMBL" id="KQ254267">
    <property type="protein sequence ID" value="KNC69585.1"/>
    <property type="molecule type" value="Genomic_DNA"/>
</dbReference>
<protein>
    <submittedName>
        <fullName evidence="2">Uncharacterized protein</fullName>
    </submittedName>
</protein>
<dbReference type="Proteomes" id="UP000054560">
    <property type="component" value="Unassembled WGS sequence"/>
</dbReference>
<feature type="compositionally biased region" description="Polar residues" evidence="1">
    <location>
        <begin position="7"/>
        <end position="18"/>
    </location>
</feature>
<name>A0A0L0EYQ7_9EUKA</name>
<keyword evidence="3" id="KW-1185">Reference proteome</keyword>
<evidence type="ECO:0000256" key="1">
    <source>
        <dbReference type="SAM" id="MobiDB-lite"/>
    </source>
</evidence>
<accession>A0A0L0EYQ7</accession>
<organism evidence="2 3">
    <name type="scientific">Sphaeroforma arctica JP610</name>
    <dbReference type="NCBI Taxonomy" id="667725"/>
    <lineage>
        <taxon>Eukaryota</taxon>
        <taxon>Ichthyosporea</taxon>
        <taxon>Ichthyophonida</taxon>
        <taxon>Sphaeroforma</taxon>
    </lineage>
</organism>
<dbReference type="AlphaFoldDB" id="A0A0L0EYQ7"/>
<gene>
    <name evidence="2" type="ORF">SARC_17902</name>
</gene>
<proteinExistence type="predicted"/>
<sequence length="61" mass="6782">VPASESHAVTATNANSSEFGMPDNTVEPKTMAILDPVLMDIAHDRRLKYGFKFTDADWQSR</sequence>
<dbReference type="GeneID" id="25918406"/>
<feature type="region of interest" description="Disordered" evidence="1">
    <location>
        <begin position="1"/>
        <end position="23"/>
    </location>
</feature>
<feature type="non-terminal residue" evidence="2">
    <location>
        <position position="1"/>
    </location>
</feature>